<proteinExistence type="predicted"/>
<organism evidence="3 4">
    <name type="scientific">Persicobacter diffluens</name>
    <dbReference type="NCBI Taxonomy" id="981"/>
    <lineage>
        <taxon>Bacteria</taxon>
        <taxon>Pseudomonadati</taxon>
        <taxon>Bacteroidota</taxon>
        <taxon>Cytophagia</taxon>
        <taxon>Cytophagales</taxon>
        <taxon>Persicobacteraceae</taxon>
        <taxon>Persicobacter</taxon>
    </lineage>
</organism>
<keyword evidence="1" id="KW-0472">Membrane</keyword>
<keyword evidence="1" id="KW-1133">Transmembrane helix</keyword>
<dbReference type="EMBL" id="BQKE01000003">
    <property type="protein sequence ID" value="GJM63797.1"/>
    <property type="molecule type" value="Genomic_DNA"/>
</dbReference>
<feature type="transmembrane region" description="Helical" evidence="1">
    <location>
        <begin position="48"/>
        <end position="66"/>
    </location>
</feature>
<feature type="transmembrane region" description="Helical" evidence="1">
    <location>
        <begin position="87"/>
        <end position="105"/>
    </location>
</feature>
<keyword evidence="3" id="KW-0418">Kinase</keyword>
<evidence type="ECO:0000259" key="2">
    <source>
        <dbReference type="Pfam" id="PF06580"/>
    </source>
</evidence>
<gene>
    <name evidence="3" type="ORF">PEDI_43490</name>
</gene>
<accession>A0AAN4W3U2</accession>
<dbReference type="InterPro" id="IPR050640">
    <property type="entry name" value="Bact_2-comp_sensor_kinase"/>
</dbReference>
<keyword evidence="4" id="KW-1185">Reference proteome</keyword>
<protein>
    <submittedName>
        <fullName evidence="3">Histidine kinase</fullName>
    </submittedName>
</protein>
<dbReference type="PANTHER" id="PTHR34220">
    <property type="entry name" value="SENSOR HISTIDINE KINASE YPDA"/>
    <property type="match status" value="1"/>
</dbReference>
<reference evidence="3 4" key="1">
    <citation type="submission" date="2021-12" db="EMBL/GenBank/DDBJ databases">
        <title>Genome sequencing of bacteria with rrn-lacking chromosome and rrn-plasmid.</title>
        <authorList>
            <person name="Anda M."/>
            <person name="Iwasaki W."/>
        </authorList>
    </citation>
    <scope>NUCLEOTIDE SEQUENCE [LARGE SCALE GENOMIC DNA]</scope>
    <source>
        <strain evidence="3 4">NBRC 15940</strain>
    </source>
</reference>
<dbReference type="GO" id="GO:0016020">
    <property type="term" value="C:membrane"/>
    <property type="evidence" value="ECO:0007669"/>
    <property type="project" value="InterPro"/>
</dbReference>
<sequence length="343" mass="39641">MFILNRKKNGWLILSLVLSLVLTVLLFASSEAKLSFMGIVSNPFSYVYFIWFNLMTITALRIDAYWNKVMPWEHSKSRRLVVELMTIFIIILAFFYITIVTVGFIRNVENPFRLNAFSITVGIFSSLVLIFFVSFLISQNFLHNWQASITRLETLKKEKMESEYNALQAQLNPHFLFNSLNVLISEIDYNPQEAKAFALNLSHVYRFVLQSKDKTLVTLEEEWKAAHAFLDLHLVRLGDGLQFELDDHSANWQGKLPPLSLQILFENAIKHNVATIKKPLKLQLIFKENDLVVSNNLQKGKTLYSMGIGLEALTNRYKFLNAEKIPVILETKEDFKVTLPLLK</sequence>
<keyword evidence="3" id="KW-0808">Transferase</keyword>
<dbReference type="PANTHER" id="PTHR34220:SF7">
    <property type="entry name" value="SENSOR HISTIDINE KINASE YPDA"/>
    <property type="match status" value="1"/>
</dbReference>
<evidence type="ECO:0000256" key="1">
    <source>
        <dbReference type="SAM" id="Phobius"/>
    </source>
</evidence>
<feature type="transmembrane region" description="Helical" evidence="1">
    <location>
        <begin position="117"/>
        <end position="137"/>
    </location>
</feature>
<name>A0AAN4W3U2_9BACT</name>
<dbReference type="GO" id="GO:0000155">
    <property type="term" value="F:phosphorelay sensor kinase activity"/>
    <property type="evidence" value="ECO:0007669"/>
    <property type="project" value="InterPro"/>
</dbReference>
<dbReference type="Pfam" id="PF06580">
    <property type="entry name" value="His_kinase"/>
    <property type="match status" value="1"/>
</dbReference>
<dbReference type="Proteomes" id="UP001310022">
    <property type="component" value="Unassembled WGS sequence"/>
</dbReference>
<dbReference type="InterPro" id="IPR010559">
    <property type="entry name" value="Sig_transdc_His_kin_internal"/>
</dbReference>
<evidence type="ECO:0000313" key="3">
    <source>
        <dbReference type="EMBL" id="GJM63797.1"/>
    </source>
</evidence>
<keyword evidence="1" id="KW-0812">Transmembrane</keyword>
<evidence type="ECO:0000313" key="4">
    <source>
        <dbReference type="Proteomes" id="UP001310022"/>
    </source>
</evidence>
<feature type="domain" description="Signal transduction histidine kinase internal region" evidence="2">
    <location>
        <begin position="163"/>
        <end position="240"/>
    </location>
</feature>
<comment type="caution">
    <text evidence="3">The sequence shown here is derived from an EMBL/GenBank/DDBJ whole genome shotgun (WGS) entry which is preliminary data.</text>
</comment>
<dbReference type="AlphaFoldDB" id="A0AAN4W3U2"/>